<dbReference type="AlphaFoldDB" id="A0A0H5R556"/>
<feature type="transmembrane region" description="Helical" evidence="1">
    <location>
        <begin position="88"/>
        <end position="106"/>
    </location>
</feature>
<keyword evidence="1" id="KW-0472">Membrane</keyword>
<proteinExistence type="predicted"/>
<keyword evidence="1" id="KW-1133">Transmembrane helix</keyword>
<keyword evidence="1" id="KW-0812">Transmembrane</keyword>
<protein>
    <submittedName>
        <fullName evidence="2">Uncharacterized protein</fullName>
    </submittedName>
</protein>
<feature type="non-terminal residue" evidence="2">
    <location>
        <position position="1"/>
    </location>
</feature>
<organism evidence="2">
    <name type="scientific">Spongospora subterranea</name>
    <dbReference type="NCBI Taxonomy" id="70186"/>
    <lineage>
        <taxon>Eukaryota</taxon>
        <taxon>Sar</taxon>
        <taxon>Rhizaria</taxon>
        <taxon>Endomyxa</taxon>
        <taxon>Phytomyxea</taxon>
        <taxon>Plasmodiophorida</taxon>
        <taxon>Plasmodiophoridae</taxon>
        <taxon>Spongospora</taxon>
    </lineage>
</organism>
<dbReference type="EMBL" id="HACM01002827">
    <property type="protein sequence ID" value="CRZ03269.1"/>
    <property type="molecule type" value="Transcribed_RNA"/>
</dbReference>
<evidence type="ECO:0000313" key="2">
    <source>
        <dbReference type="EMBL" id="CRZ03269.1"/>
    </source>
</evidence>
<name>A0A0H5R556_9EUKA</name>
<sequence>PGLEPGSTYGHSHNTCYITSLLKLLSVCFIGFEILTDGDRSGLLIRLLNHFQKRTIKAKNTDKAPGVLAKELKQDRDKLIAWVVDHKTLYGVVNLVVLAMFGSISWRKFQMPYRVMSSSSPKK</sequence>
<reference evidence="2" key="1">
    <citation type="submission" date="2015-04" db="EMBL/GenBank/DDBJ databases">
        <title>The genome sequence of the plant pathogenic Rhizarian Plasmodiophora brassicae reveals insights in its biotrophic life cycle and the origin of chitin synthesis.</title>
        <authorList>
            <person name="Schwelm A."/>
            <person name="Fogelqvist J."/>
            <person name="Knaust A."/>
            <person name="Julke S."/>
            <person name="Lilja T."/>
            <person name="Dhandapani V."/>
            <person name="Bonilla-Rosso G."/>
            <person name="Karlsson M."/>
            <person name="Shevchenko A."/>
            <person name="Choi S.R."/>
            <person name="Kim H.G."/>
            <person name="Park J.Y."/>
            <person name="Lim Y.P."/>
            <person name="Ludwig-Muller J."/>
            <person name="Dixelius C."/>
        </authorList>
    </citation>
    <scope>NUCLEOTIDE SEQUENCE</scope>
    <source>
        <tissue evidence="2">Potato root galls</tissue>
    </source>
</reference>
<accession>A0A0H5R556</accession>
<evidence type="ECO:0000256" key="1">
    <source>
        <dbReference type="SAM" id="Phobius"/>
    </source>
</evidence>